<dbReference type="STRING" id="82374.NZ47_04310"/>
<dbReference type="NCBIfam" id="TIGR01003">
    <property type="entry name" value="PTS_HPr_family"/>
    <property type="match status" value="1"/>
</dbReference>
<dbReference type="eggNOG" id="COG1925">
    <property type="taxonomic scope" value="Bacteria"/>
</dbReference>
<feature type="domain" description="HPr" evidence="4">
    <location>
        <begin position="1"/>
        <end position="88"/>
    </location>
</feature>
<dbReference type="Proteomes" id="UP000030993">
    <property type="component" value="Unassembled WGS sequence"/>
</dbReference>
<dbReference type="EMBL" id="JSCE01000086">
    <property type="protein sequence ID" value="KHM52513.1"/>
    <property type="molecule type" value="Genomic_DNA"/>
</dbReference>
<dbReference type="AlphaFoldDB" id="A0A0B2K0N5"/>
<dbReference type="Pfam" id="PF00381">
    <property type="entry name" value="PTS-HPr"/>
    <property type="match status" value="1"/>
</dbReference>
<dbReference type="RefSeq" id="WP_039206815.1">
    <property type="nucleotide sequence ID" value="NZ_JSCE01000086.1"/>
</dbReference>
<proteinExistence type="predicted"/>
<name>A0A0B2K0N5_9FIRM</name>
<dbReference type="InterPro" id="IPR000032">
    <property type="entry name" value="HPr-like"/>
</dbReference>
<dbReference type="InterPro" id="IPR050399">
    <property type="entry name" value="HPr"/>
</dbReference>
<dbReference type="InterPro" id="IPR035895">
    <property type="entry name" value="HPr-like_sf"/>
</dbReference>
<accession>A0A0B2K0N5</accession>
<dbReference type="PROSITE" id="PS00589">
    <property type="entry name" value="PTS_HPR_SER"/>
    <property type="match status" value="1"/>
</dbReference>
<dbReference type="PROSITE" id="PS51350">
    <property type="entry name" value="PTS_HPR_DOM"/>
    <property type="match status" value="1"/>
</dbReference>
<dbReference type="GO" id="GO:0005737">
    <property type="term" value="C:cytoplasm"/>
    <property type="evidence" value="ECO:0007669"/>
    <property type="project" value="UniProtKB-SubCell"/>
</dbReference>
<evidence type="ECO:0000259" key="4">
    <source>
        <dbReference type="PROSITE" id="PS51350"/>
    </source>
</evidence>
<evidence type="ECO:0000313" key="6">
    <source>
        <dbReference type="Proteomes" id="UP000030993"/>
    </source>
</evidence>
<evidence type="ECO:0000256" key="3">
    <source>
        <dbReference type="ARBA" id="ARBA00022683"/>
    </source>
</evidence>
<dbReference type="Gene3D" id="3.30.1340.10">
    <property type="entry name" value="HPr-like"/>
    <property type="match status" value="1"/>
</dbReference>
<protein>
    <recommendedName>
        <fullName evidence="4">HPr domain-containing protein</fullName>
    </recommendedName>
</protein>
<comment type="caution">
    <text evidence="5">The sequence shown here is derived from an EMBL/GenBank/DDBJ whole genome shotgun (WGS) entry which is preliminary data.</text>
</comment>
<dbReference type="PANTHER" id="PTHR33705:SF2">
    <property type="entry name" value="PHOSPHOCARRIER PROTEIN NPR"/>
    <property type="match status" value="1"/>
</dbReference>
<dbReference type="PANTHER" id="PTHR33705">
    <property type="entry name" value="PHOSPHOCARRIER PROTEIN HPR"/>
    <property type="match status" value="1"/>
</dbReference>
<sequence>MQELNLKVLNKPGLHARPAKELVKFNKGIESDVVIKFNGKSANIKSMMAVMALGAKQDAEVTVTIEGPDEADVAKAVTEMFANGFGFPDEL</sequence>
<dbReference type="GO" id="GO:0009401">
    <property type="term" value="P:phosphoenolpyruvate-dependent sugar phosphotransferase system"/>
    <property type="evidence" value="ECO:0007669"/>
    <property type="project" value="UniProtKB-KW"/>
</dbReference>
<dbReference type="InterPro" id="IPR002114">
    <property type="entry name" value="PTS_HPr_Ser_P_site"/>
</dbReference>
<reference evidence="5 6" key="1">
    <citation type="journal article" date="2013" name="PLoS ONE">
        <title>Identification and characterization of three novel lipases belonging to families II and V from Anaerovibrio lipolyticus 5ST.</title>
        <authorList>
            <person name="Prive F."/>
            <person name="Kaderbhai N.N."/>
            <person name="Girdwood S."/>
            <person name="Worgan H.J."/>
            <person name="Pinloche E."/>
            <person name="Scollan N.D."/>
            <person name="Huws S.A."/>
            <person name="Newbold C.J."/>
        </authorList>
    </citation>
    <scope>NUCLEOTIDE SEQUENCE [LARGE SCALE GENOMIC DNA]</scope>
    <source>
        <strain evidence="5 6">5S</strain>
    </source>
</reference>
<evidence type="ECO:0000256" key="1">
    <source>
        <dbReference type="ARBA" id="ARBA00004496"/>
    </source>
</evidence>
<evidence type="ECO:0000256" key="2">
    <source>
        <dbReference type="ARBA" id="ARBA00022490"/>
    </source>
</evidence>
<keyword evidence="3" id="KW-0598">Phosphotransferase system</keyword>
<evidence type="ECO:0000313" key="5">
    <source>
        <dbReference type="EMBL" id="KHM52513.1"/>
    </source>
</evidence>
<dbReference type="SUPFAM" id="SSF55594">
    <property type="entry name" value="HPr-like"/>
    <property type="match status" value="1"/>
</dbReference>
<dbReference type="CDD" id="cd00367">
    <property type="entry name" value="PTS-HPr_like"/>
    <property type="match status" value="1"/>
</dbReference>
<gene>
    <name evidence="5" type="ORF">NZ47_04310</name>
</gene>
<keyword evidence="6" id="KW-1185">Reference proteome</keyword>
<dbReference type="PRINTS" id="PR00107">
    <property type="entry name" value="PHOSPHOCPHPR"/>
</dbReference>
<comment type="subcellular location">
    <subcellularLocation>
        <location evidence="1">Cytoplasm</location>
    </subcellularLocation>
</comment>
<organism evidence="5 6">
    <name type="scientific">Anaerovibrio lipolyticus</name>
    <dbReference type="NCBI Taxonomy" id="82374"/>
    <lineage>
        <taxon>Bacteria</taxon>
        <taxon>Bacillati</taxon>
        <taxon>Bacillota</taxon>
        <taxon>Negativicutes</taxon>
        <taxon>Selenomonadales</taxon>
        <taxon>Selenomonadaceae</taxon>
        <taxon>Anaerovibrio</taxon>
    </lineage>
</organism>
<keyword evidence="2" id="KW-0963">Cytoplasm</keyword>